<dbReference type="Proteomes" id="UP001213000">
    <property type="component" value="Unassembled WGS sequence"/>
</dbReference>
<dbReference type="InterPro" id="IPR032675">
    <property type="entry name" value="LRR_dom_sf"/>
</dbReference>
<evidence type="ECO:0000313" key="2">
    <source>
        <dbReference type="Proteomes" id="UP001213000"/>
    </source>
</evidence>
<evidence type="ECO:0000313" key="1">
    <source>
        <dbReference type="EMBL" id="KAJ3565055.1"/>
    </source>
</evidence>
<name>A0AAD5YNK8_9AGAR</name>
<protein>
    <submittedName>
        <fullName evidence="1">Uncharacterized protein</fullName>
    </submittedName>
</protein>
<keyword evidence="2" id="KW-1185">Reference proteome</keyword>
<dbReference type="EMBL" id="JANIEX010000604">
    <property type="protein sequence ID" value="KAJ3565055.1"/>
    <property type="molecule type" value="Genomic_DNA"/>
</dbReference>
<gene>
    <name evidence="1" type="ORF">NP233_g7884</name>
</gene>
<accession>A0AAD5YNK8</accession>
<dbReference type="Gene3D" id="3.80.10.10">
    <property type="entry name" value="Ribonuclease Inhibitor"/>
    <property type="match status" value="1"/>
</dbReference>
<sequence>MQRGFLSLCDDILYLLGRSLYEESPEDVLSLMVLSIKTRDVLVPIIYSSVRLRGSRQCTQTLRYLKENPWIASYVRQLAIDTGCSTQNADAESSEATEDWISSIVEELAPHLKRLSDFRWDGSRLPLSRTFWETLQKDCLELKDISTSISQEDPLSWDENTSVSHSLRLESLRRRLIFLEFLKLRDLRRLSVKIKKSSAANELPNSRYLSKFPPLFWSIIHPSCSPRLENLSFETDVLRSFNFNALFALELPTLRRLTIGSFVFSDFAARNLVEFLQSAHSIEHLDLAPVARIPWTEISFPGIHHYGGNIFSIFTGATHWPTLASLDISCFPLSFERTTAFLRRSSKLPSLICFKLRVTSEDGNAMQTNSSFFGGCDDAALSLLPALSRCYPNLQSLHILSSAGSTLPWKPILLSLREFLHLSFLDLTQVPPRIGDEISSLAKIALSANKNLSRVRIQRSLSTWFNISDCIIGEKVEMRCIGCKPIEVASQYIDYRSEVPKISRTRFPLKEAVAVLYF</sequence>
<organism evidence="1 2">
    <name type="scientific">Leucocoprinus birnbaumii</name>
    <dbReference type="NCBI Taxonomy" id="56174"/>
    <lineage>
        <taxon>Eukaryota</taxon>
        <taxon>Fungi</taxon>
        <taxon>Dikarya</taxon>
        <taxon>Basidiomycota</taxon>
        <taxon>Agaricomycotina</taxon>
        <taxon>Agaricomycetes</taxon>
        <taxon>Agaricomycetidae</taxon>
        <taxon>Agaricales</taxon>
        <taxon>Agaricineae</taxon>
        <taxon>Agaricaceae</taxon>
        <taxon>Leucocoprinus</taxon>
    </lineage>
</organism>
<dbReference type="AlphaFoldDB" id="A0AAD5YNK8"/>
<proteinExistence type="predicted"/>
<dbReference type="SUPFAM" id="SSF52047">
    <property type="entry name" value="RNI-like"/>
    <property type="match status" value="1"/>
</dbReference>
<comment type="caution">
    <text evidence="1">The sequence shown here is derived from an EMBL/GenBank/DDBJ whole genome shotgun (WGS) entry which is preliminary data.</text>
</comment>
<reference evidence="1" key="1">
    <citation type="submission" date="2022-07" db="EMBL/GenBank/DDBJ databases">
        <title>Genome Sequence of Leucocoprinus birnbaumii.</title>
        <authorList>
            <person name="Buettner E."/>
        </authorList>
    </citation>
    <scope>NUCLEOTIDE SEQUENCE</scope>
    <source>
        <strain evidence="1">VT141</strain>
    </source>
</reference>